<dbReference type="AlphaFoldDB" id="A0A2Z6PBV1"/>
<gene>
    <name evidence="1" type="ORF">TSUD_26470</name>
</gene>
<dbReference type="EMBL" id="DF973824">
    <property type="protein sequence ID" value="GAU40767.1"/>
    <property type="molecule type" value="Genomic_DNA"/>
</dbReference>
<evidence type="ECO:0000313" key="1">
    <source>
        <dbReference type="EMBL" id="GAU40767.1"/>
    </source>
</evidence>
<organism evidence="1 2">
    <name type="scientific">Trifolium subterraneum</name>
    <name type="common">Subterranean clover</name>
    <dbReference type="NCBI Taxonomy" id="3900"/>
    <lineage>
        <taxon>Eukaryota</taxon>
        <taxon>Viridiplantae</taxon>
        <taxon>Streptophyta</taxon>
        <taxon>Embryophyta</taxon>
        <taxon>Tracheophyta</taxon>
        <taxon>Spermatophyta</taxon>
        <taxon>Magnoliopsida</taxon>
        <taxon>eudicotyledons</taxon>
        <taxon>Gunneridae</taxon>
        <taxon>Pentapetalae</taxon>
        <taxon>rosids</taxon>
        <taxon>fabids</taxon>
        <taxon>Fabales</taxon>
        <taxon>Fabaceae</taxon>
        <taxon>Papilionoideae</taxon>
        <taxon>50 kb inversion clade</taxon>
        <taxon>NPAAA clade</taxon>
        <taxon>Hologalegina</taxon>
        <taxon>IRL clade</taxon>
        <taxon>Trifolieae</taxon>
        <taxon>Trifolium</taxon>
    </lineage>
</organism>
<dbReference type="Proteomes" id="UP000242715">
    <property type="component" value="Unassembled WGS sequence"/>
</dbReference>
<dbReference type="OrthoDB" id="1707261at2759"/>
<sequence length="110" mass="12491">MAFAMCYEIWTLRNKICFDGITLPKVEIVNTKAMDSIFWFNNSTEFLSNHNSTPIPLSRSVVRWVPPISGHYKLNVDVAGPKEDGNWGLAVVVRDSNELVSTNYPRLRCS</sequence>
<evidence type="ECO:0000313" key="2">
    <source>
        <dbReference type="Proteomes" id="UP000242715"/>
    </source>
</evidence>
<reference evidence="2" key="1">
    <citation type="journal article" date="2017" name="Front. Plant Sci.">
        <title>Climate Clever Clovers: New Paradigm to Reduce the Environmental Footprint of Ruminants by Breeding Low Methanogenic Forages Utilizing Haplotype Variation.</title>
        <authorList>
            <person name="Kaur P."/>
            <person name="Appels R."/>
            <person name="Bayer P.E."/>
            <person name="Keeble-Gagnere G."/>
            <person name="Wang J."/>
            <person name="Hirakawa H."/>
            <person name="Shirasawa K."/>
            <person name="Vercoe P."/>
            <person name="Stefanova K."/>
            <person name="Durmic Z."/>
            <person name="Nichols P."/>
            <person name="Revell C."/>
            <person name="Isobe S.N."/>
            <person name="Edwards D."/>
            <person name="Erskine W."/>
        </authorList>
    </citation>
    <scope>NUCLEOTIDE SEQUENCE [LARGE SCALE GENOMIC DNA]</scope>
    <source>
        <strain evidence="2">cv. Daliak</strain>
    </source>
</reference>
<protein>
    <submittedName>
        <fullName evidence="1">Uncharacterized protein</fullName>
    </submittedName>
</protein>
<accession>A0A2Z6PBV1</accession>
<keyword evidence="2" id="KW-1185">Reference proteome</keyword>
<name>A0A2Z6PBV1_TRISU</name>
<proteinExistence type="predicted"/>